<feature type="chain" id="PRO_5014191339" description="non-specific serine/threonine protein kinase" evidence="24">
    <location>
        <begin position="28"/>
        <end position="1723"/>
    </location>
</feature>
<dbReference type="PROSITE" id="PS00108">
    <property type="entry name" value="PROTEIN_KINASE_ST"/>
    <property type="match status" value="1"/>
</dbReference>
<evidence type="ECO:0000256" key="13">
    <source>
        <dbReference type="ARBA" id="ARBA00022741"/>
    </source>
</evidence>
<keyword evidence="6" id="KW-0723">Serine/threonine-protein kinase</keyword>
<keyword evidence="19" id="KW-0325">Glycoprotein</keyword>
<keyword evidence="13 22" id="KW-0547">Nucleotide-binding</keyword>
<evidence type="ECO:0000256" key="14">
    <source>
        <dbReference type="ARBA" id="ARBA00022777"/>
    </source>
</evidence>
<keyword evidence="7" id="KW-0597">Phosphoprotein</keyword>
<dbReference type="GO" id="GO:0005886">
    <property type="term" value="C:plasma membrane"/>
    <property type="evidence" value="ECO:0007669"/>
    <property type="project" value="UniProtKB-SubCell"/>
</dbReference>
<comment type="similarity">
    <text evidence="3">Belongs to the RLP family.</text>
</comment>
<keyword evidence="10 23" id="KW-0812">Transmembrane</keyword>
<feature type="signal peptide" evidence="24">
    <location>
        <begin position="1"/>
        <end position="27"/>
    </location>
</feature>
<keyword evidence="17 23" id="KW-0472">Membrane</keyword>
<evidence type="ECO:0000256" key="12">
    <source>
        <dbReference type="ARBA" id="ARBA00022737"/>
    </source>
</evidence>
<dbReference type="InterPro" id="IPR017441">
    <property type="entry name" value="Protein_kinase_ATP_BS"/>
</dbReference>
<evidence type="ECO:0000256" key="23">
    <source>
        <dbReference type="SAM" id="Phobius"/>
    </source>
</evidence>
<evidence type="ECO:0000256" key="17">
    <source>
        <dbReference type="ARBA" id="ARBA00023136"/>
    </source>
</evidence>
<dbReference type="GO" id="GO:0005524">
    <property type="term" value="F:ATP binding"/>
    <property type="evidence" value="ECO:0007669"/>
    <property type="project" value="UniProtKB-UniRule"/>
</dbReference>
<keyword evidence="18" id="KW-0675">Receptor</keyword>
<comment type="similarity">
    <text evidence="2">Belongs to the protein kinase superfamily. Ser/Thr protein kinase family.</text>
</comment>
<comment type="catalytic activity">
    <reaction evidence="21">
        <text>L-seryl-[protein] + ATP = O-phospho-L-seryl-[protein] + ADP + H(+)</text>
        <dbReference type="Rhea" id="RHEA:17989"/>
        <dbReference type="Rhea" id="RHEA-COMP:9863"/>
        <dbReference type="Rhea" id="RHEA-COMP:11604"/>
        <dbReference type="ChEBI" id="CHEBI:15378"/>
        <dbReference type="ChEBI" id="CHEBI:29999"/>
        <dbReference type="ChEBI" id="CHEBI:30616"/>
        <dbReference type="ChEBI" id="CHEBI:83421"/>
        <dbReference type="ChEBI" id="CHEBI:456216"/>
        <dbReference type="EC" id="2.7.11.1"/>
    </reaction>
</comment>
<dbReference type="Pfam" id="PF23598">
    <property type="entry name" value="LRR_14"/>
    <property type="match status" value="1"/>
</dbReference>
<dbReference type="InterPro" id="IPR011009">
    <property type="entry name" value="Kinase-like_dom_sf"/>
</dbReference>
<keyword evidence="5" id="KW-1003">Cell membrane</keyword>
<sequence>MPNISISISTILVWCFSLLLINSPSFSAGGTNETDRLALLAIKSQLHDPSGVTSSWNNAINLCQWMGVTCGHRHQRVTELDLSNQRIGGVLSPYVGNLSFLRYINLADNGFHGEIPQEIGNLLRLKKLALPNNSFSGTIPANLSRQLPDFIGNLSALGILLIRWNSLGGQIPTTLGLLRNLVYLNVAENQFSGMFPRWICNISSLELIYLTVNRFSGSLPFDILVNLPNLKELGVGGNNFVGSIPDSLSNASNLERLDLPGNQFKGKVSIDFSSLKNLWWLNLEQNNLGMGTANDLDFVTSLTNCSSLKSLSLYDNQFGGELPHSIANLSSTMIQFSIGGNQISGTIPPGIRNLVNLVALTMDSNQLHGTIPDVIGELKNLQVLFLFRNFLQGSIPPSLGNLTKLADLALSFNNLQGNIPSSLGNCQNLISFRASHNKLTGALPYQLLSITTLSLYLDLSYNLLNGSLPLQVGNLKNLVMLDISSNQFSGVIPVTLSTCVSLEYLDISSNSFHGVIPFSLGFLKSIKELNVSSNNLSGQIPEFLQNLSFLEFLNLSYNHLEGEVPTKGVFRNKTKISLQGNVKLCGGIDELHLPSCPSRGSRKRKITLLKVLIPVAVSCLVLSSCLTIVYARRRRSAHKSVDTSPMEKQFPMISYAELKSSDSESSMTGDSDPLQIDELIDSDTSVSSDLIWLSNHIHGLETRMKLPKSSCASAFKSSTALICDVLLLINSPSFSAGQTNETDRLALLAIKSQLHDTSGVTSSWNNTINLCQWTGVTCGHRHQRLTRLDLSNQRIGGILSPYVGNLSFLRYINLSDNSFHGEIPQEIGNLLRLEKLALPNNSFSGTIPTNLSRCSNLIQLRVSNNKLEGQIPAEIGSLLKLQTLAVGKNYLTGRLPDFVGNLSALEVFSITGNSLGGKIPTTLGLLRNLVDLHVGGNQFSGTFPQSICNISSLERIYLPFNRFSGTLPFDIVVNLPNLKSLAIGGNNFFGSIPDSLSNASNVEILDLGFNQFKGKVSIDFSSLKNLSWLNLEQNNLGMGTANDLDFVTFLTNCSSLKILSLAANQFVGELPHSIANLSSSMIEFRIGGNQIFGIIPSGIRNLVNLIALGMQSNQLHGTIPDVIGELKNLQGLFLYKNVLQGSIPSGVGNLTKLAKLVMSYNSLQGNIPSSLGNCQNLIGFNASHNKLTGALPQQLLSITTLSVYLDLSNNNLNGSLPLQIGNLKNLVKLIISSNQFSGVIPVTLSTCVSLEYLDISSNSFHGVIPHSLGFLKSIKVLNFSSNNLSGQIPEFLENLSFLEFLNFSHNDLEGEVPTKGVFSSKTKLSLQGNVKLCGGTDELHLPTCPSKGSRKPKITLLKVLIPVAVLCMVLSSCLTIVYARRRRSARKSVDTSPREKQFPTVSYAELSKATSEFASSNMIGQGSFGSVYKGILGEDEMIVAVKVINLKQKGAFKSFMAECKALRNIRHRNLIKIITICSSIDSKGADFKALVFECMKNGSLEDWLHQSNDHLEVCKLTLIQRVNIAIDVASAIEYLHHHCQPPMVHGDLKPSNVLLDHDMVSHVGDFGLAKFLSSHQLDTASKTSSSSIGIKGTVGYVAPEYCMGSEASMTGDVYSFGILLLELFTGRRPTDAAFTEGLTLHEFAKIALPEKVIEIVDPLLLIEVMANNSMIQEDIRAKTQECLNAIIRIGVLCSMESPFERMEMRDVVAKLCHTRETFFGRRA</sequence>
<evidence type="ECO:0000256" key="4">
    <source>
        <dbReference type="ARBA" id="ARBA00012513"/>
    </source>
</evidence>
<evidence type="ECO:0000256" key="19">
    <source>
        <dbReference type="ARBA" id="ARBA00023180"/>
    </source>
</evidence>
<evidence type="ECO:0000256" key="2">
    <source>
        <dbReference type="ARBA" id="ARBA00008684"/>
    </source>
</evidence>
<dbReference type="InterPro" id="IPR055414">
    <property type="entry name" value="LRR_R13L4/SHOC2-like"/>
</dbReference>
<dbReference type="FunFam" id="3.80.10.10:FF:000275">
    <property type="entry name" value="Leucine-rich repeat receptor-like protein kinase"/>
    <property type="match status" value="1"/>
</dbReference>
<dbReference type="Pfam" id="PF13855">
    <property type="entry name" value="LRR_8"/>
    <property type="match status" value="3"/>
</dbReference>
<dbReference type="Gene3D" id="3.30.200.20">
    <property type="entry name" value="Phosphorylase Kinase, domain 1"/>
    <property type="match status" value="1"/>
</dbReference>
<dbReference type="EMBL" id="BDQV01000323">
    <property type="protein sequence ID" value="GAY62807.1"/>
    <property type="molecule type" value="Genomic_DNA"/>
</dbReference>
<dbReference type="PANTHER" id="PTHR27008">
    <property type="entry name" value="OS04G0122200 PROTEIN"/>
    <property type="match status" value="1"/>
</dbReference>
<protein>
    <recommendedName>
        <fullName evidence="4">non-specific serine/threonine protein kinase</fullName>
        <ecNumber evidence="4">2.7.11.1</ecNumber>
    </recommendedName>
</protein>
<dbReference type="InterPro" id="IPR003591">
    <property type="entry name" value="Leu-rich_rpt_typical-subtyp"/>
</dbReference>
<reference evidence="26 27" key="1">
    <citation type="journal article" date="2017" name="Front. Genet.">
        <title>Draft sequencing of the heterozygous diploid genome of Satsuma (Citrus unshiu Marc.) using a hybrid assembly approach.</title>
        <authorList>
            <person name="Shimizu T."/>
            <person name="Tanizawa Y."/>
            <person name="Mochizuki T."/>
            <person name="Nagasaki H."/>
            <person name="Yoshioka T."/>
            <person name="Toyoda A."/>
            <person name="Fujiyama A."/>
            <person name="Kaminuma E."/>
            <person name="Nakamura Y."/>
        </authorList>
    </citation>
    <scope>NUCLEOTIDE SEQUENCE [LARGE SCALE GENOMIC DNA]</scope>
    <source>
        <strain evidence="27">cv. Miyagawa wase</strain>
    </source>
</reference>
<evidence type="ECO:0000256" key="20">
    <source>
        <dbReference type="ARBA" id="ARBA00047899"/>
    </source>
</evidence>
<dbReference type="InterPro" id="IPR001245">
    <property type="entry name" value="Ser-Thr/Tyr_kinase_cat_dom"/>
</dbReference>
<evidence type="ECO:0000256" key="18">
    <source>
        <dbReference type="ARBA" id="ARBA00023170"/>
    </source>
</evidence>
<evidence type="ECO:0000256" key="16">
    <source>
        <dbReference type="ARBA" id="ARBA00022989"/>
    </source>
</evidence>
<dbReference type="InterPro" id="IPR013210">
    <property type="entry name" value="LRR_N_plant-typ"/>
</dbReference>
<keyword evidence="27" id="KW-1185">Reference proteome</keyword>
<name>A0A2H5QDT8_CITUN</name>
<dbReference type="SUPFAM" id="SSF56112">
    <property type="entry name" value="Protein kinase-like (PK-like)"/>
    <property type="match status" value="1"/>
</dbReference>
<dbReference type="SUPFAM" id="SSF52047">
    <property type="entry name" value="RNI-like"/>
    <property type="match status" value="1"/>
</dbReference>
<dbReference type="FunFam" id="1.10.510.10:FF:000358">
    <property type="entry name" value="Putative leucine-rich repeat receptor-like serine/threonine-protein kinase"/>
    <property type="match status" value="1"/>
</dbReference>
<evidence type="ECO:0000313" key="26">
    <source>
        <dbReference type="EMBL" id="GAY62807.1"/>
    </source>
</evidence>
<dbReference type="InterPro" id="IPR001611">
    <property type="entry name" value="Leu-rich_rpt"/>
</dbReference>
<evidence type="ECO:0000259" key="25">
    <source>
        <dbReference type="PROSITE" id="PS50011"/>
    </source>
</evidence>
<evidence type="ECO:0000256" key="8">
    <source>
        <dbReference type="ARBA" id="ARBA00022614"/>
    </source>
</evidence>
<dbReference type="PROSITE" id="PS50011">
    <property type="entry name" value="PROTEIN_KINASE_DOM"/>
    <property type="match status" value="1"/>
</dbReference>
<evidence type="ECO:0000256" key="5">
    <source>
        <dbReference type="ARBA" id="ARBA00022475"/>
    </source>
</evidence>
<accession>A0A2H5QDT8</accession>
<evidence type="ECO:0000256" key="9">
    <source>
        <dbReference type="ARBA" id="ARBA00022679"/>
    </source>
</evidence>
<gene>
    <name evidence="26" type="ORF">CUMW_220740</name>
</gene>
<evidence type="ECO:0000256" key="6">
    <source>
        <dbReference type="ARBA" id="ARBA00022527"/>
    </source>
</evidence>
<keyword evidence="15 22" id="KW-0067">ATP-binding</keyword>
<dbReference type="Pfam" id="PF00560">
    <property type="entry name" value="LRR_1"/>
    <property type="match status" value="6"/>
</dbReference>
<evidence type="ECO:0000256" key="1">
    <source>
        <dbReference type="ARBA" id="ARBA00004251"/>
    </source>
</evidence>
<dbReference type="Pfam" id="PF08263">
    <property type="entry name" value="LRRNT_2"/>
    <property type="match status" value="2"/>
</dbReference>
<keyword evidence="12" id="KW-0677">Repeat</keyword>
<comment type="caution">
    <text evidence="26">The sequence shown here is derived from an EMBL/GenBank/DDBJ whole genome shotgun (WGS) entry which is preliminary data.</text>
</comment>
<dbReference type="Proteomes" id="UP000236630">
    <property type="component" value="Unassembled WGS sequence"/>
</dbReference>
<evidence type="ECO:0000256" key="21">
    <source>
        <dbReference type="ARBA" id="ARBA00048679"/>
    </source>
</evidence>
<dbReference type="FunFam" id="3.80.10.10:FF:000288">
    <property type="entry name" value="LRR receptor-like serine/threonine-protein kinase EFR"/>
    <property type="match status" value="2"/>
</dbReference>
<keyword evidence="11 24" id="KW-0732">Signal</keyword>
<dbReference type="InterPro" id="IPR032675">
    <property type="entry name" value="LRR_dom_sf"/>
</dbReference>
<comment type="subcellular location">
    <subcellularLocation>
        <location evidence="1">Cell membrane</location>
        <topology evidence="1">Single-pass type I membrane protein</topology>
    </subcellularLocation>
</comment>
<dbReference type="PROSITE" id="PS00107">
    <property type="entry name" value="PROTEIN_KINASE_ATP"/>
    <property type="match status" value="1"/>
</dbReference>
<evidence type="ECO:0000256" key="15">
    <source>
        <dbReference type="ARBA" id="ARBA00022840"/>
    </source>
</evidence>
<feature type="transmembrane region" description="Helical" evidence="23">
    <location>
        <begin position="1356"/>
        <end position="1379"/>
    </location>
</feature>
<evidence type="ECO:0000256" key="11">
    <source>
        <dbReference type="ARBA" id="ARBA00022729"/>
    </source>
</evidence>
<dbReference type="GO" id="GO:0004674">
    <property type="term" value="F:protein serine/threonine kinase activity"/>
    <property type="evidence" value="ECO:0007669"/>
    <property type="project" value="UniProtKB-KW"/>
</dbReference>
<organism evidence="26 27">
    <name type="scientific">Citrus unshiu</name>
    <name type="common">Satsuma mandarin</name>
    <name type="synonym">Citrus nobilis var. unshiu</name>
    <dbReference type="NCBI Taxonomy" id="55188"/>
    <lineage>
        <taxon>Eukaryota</taxon>
        <taxon>Viridiplantae</taxon>
        <taxon>Streptophyta</taxon>
        <taxon>Embryophyta</taxon>
        <taxon>Tracheophyta</taxon>
        <taxon>Spermatophyta</taxon>
        <taxon>Magnoliopsida</taxon>
        <taxon>eudicotyledons</taxon>
        <taxon>Gunneridae</taxon>
        <taxon>Pentapetalae</taxon>
        <taxon>rosids</taxon>
        <taxon>malvids</taxon>
        <taxon>Sapindales</taxon>
        <taxon>Rutaceae</taxon>
        <taxon>Aurantioideae</taxon>
        <taxon>Citrus</taxon>
    </lineage>
</organism>
<keyword evidence="8" id="KW-0433">Leucine-rich repeat</keyword>
<feature type="binding site" evidence="22">
    <location>
        <position position="1442"/>
    </location>
    <ligand>
        <name>ATP</name>
        <dbReference type="ChEBI" id="CHEBI:30616"/>
    </ligand>
</feature>
<keyword evidence="16 23" id="KW-1133">Transmembrane helix</keyword>
<comment type="catalytic activity">
    <reaction evidence="20">
        <text>L-threonyl-[protein] + ATP = O-phospho-L-threonyl-[protein] + ADP + H(+)</text>
        <dbReference type="Rhea" id="RHEA:46608"/>
        <dbReference type="Rhea" id="RHEA-COMP:11060"/>
        <dbReference type="Rhea" id="RHEA-COMP:11605"/>
        <dbReference type="ChEBI" id="CHEBI:15378"/>
        <dbReference type="ChEBI" id="CHEBI:30013"/>
        <dbReference type="ChEBI" id="CHEBI:30616"/>
        <dbReference type="ChEBI" id="CHEBI:61977"/>
        <dbReference type="ChEBI" id="CHEBI:456216"/>
        <dbReference type="EC" id="2.7.11.1"/>
    </reaction>
</comment>
<proteinExistence type="inferred from homology"/>
<dbReference type="InterPro" id="IPR000719">
    <property type="entry name" value="Prot_kinase_dom"/>
</dbReference>
<dbReference type="SMART" id="SM00364">
    <property type="entry name" value="LRR_BAC"/>
    <property type="match status" value="5"/>
</dbReference>
<dbReference type="InterPro" id="IPR008271">
    <property type="entry name" value="Ser/Thr_kinase_AS"/>
</dbReference>
<dbReference type="SMART" id="SM00369">
    <property type="entry name" value="LRR_TYP"/>
    <property type="match status" value="13"/>
</dbReference>
<dbReference type="Gene3D" id="3.80.10.10">
    <property type="entry name" value="Ribonuclease Inhibitor"/>
    <property type="match status" value="7"/>
</dbReference>
<dbReference type="InterPro" id="IPR051809">
    <property type="entry name" value="Plant_receptor-like_S/T_kinase"/>
</dbReference>
<keyword evidence="14" id="KW-0418">Kinase</keyword>
<dbReference type="SMART" id="SM00365">
    <property type="entry name" value="LRR_SD22"/>
    <property type="match status" value="8"/>
</dbReference>
<evidence type="ECO:0000256" key="10">
    <source>
        <dbReference type="ARBA" id="ARBA00022692"/>
    </source>
</evidence>
<keyword evidence="9" id="KW-0808">Transferase</keyword>
<evidence type="ECO:0000256" key="3">
    <source>
        <dbReference type="ARBA" id="ARBA00009592"/>
    </source>
</evidence>
<feature type="domain" description="Protein kinase" evidence="25">
    <location>
        <begin position="1413"/>
        <end position="1719"/>
    </location>
</feature>
<dbReference type="SUPFAM" id="SSF52058">
    <property type="entry name" value="L domain-like"/>
    <property type="match status" value="3"/>
</dbReference>
<dbReference type="Pfam" id="PF07714">
    <property type="entry name" value="PK_Tyr_Ser-Thr"/>
    <property type="match status" value="1"/>
</dbReference>
<dbReference type="FunFam" id="3.80.10.10:FF:000095">
    <property type="entry name" value="LRR receptor-like serine/threonine-protein kinase GSO1"/>
    <property type="match status" value="1"/>
</dbReference>
<evidence type="ECO:0000256" key="22">
    <source>
        <dbReference type="PROSITE-ProRule" id="PRU10141"/>
    </source>
</evidence>
<dbReference type="PANTHER" id="PTHR27008:SF592">
    <property type="entry name" value="LEUCINE-RICH REPEAT RECEPTOR-LIKE PROTEIN KINASE FAMILY PROTEIN-RELATED"/>
    <property type="match status" value="1"/>
</dbReference>
<dbReference type="SMART" id="SM00220">
    <property type="entry name" value="S_TKc"/>
    <property type="match status" value="1"/>
</dbReference>
<evidence type="ECO:0000256" key="24">
    <source>
        <dbReference type="SAM" id="SignalP"/>
    </source>
</evidence>
<evidence type="ECO:0000256" key="7">
    <source>
        <dbReference type="ARBA" id="ARBA00022553"/>
    </source>
</evidence>
<evidence type="ECO:0000313" key="27">
    <source>
        <dbReference type="Proteomes" id="UP000236630"/>
    </source>
</evidence>
<dbReference type="FunFam" id="3.30.200.20:FF:000432">
    <property type="entry name" value="LRR receptor-like serine/threonine-protein kinase EFR"/>
    <property type="match status" value="1"/>
</dbReference>
<dbReference type="Gene3D" id="1.10.510.10">
    <property type="entry name" value="Transferase(Phosphotransferase) domain 1"/>
    <property type="match status" value="1"/>
</dbReference>
<dbReference type="EC" id="2.7.11.1" evidence="4"/>